<evidence type="ECO:0000256" key="3">
    <source>
        <dbReference type="ARBA" id="ARBA00020820"/>
    </source>
</evidence>
<comment type="similarity">
    <text evidence="2 8">Belongs to the EMC4 family.</text>
</comment>
<keyword evidence="7 8" id="KW-0472">Membrane</keyword>
<keyword evidence="5" id="KW-0256">Endoplasmic reticulum</keyword>
<dbReference type="PIRSF" id="PIRSF017207">
    <property type="entry name" value="UCP017207_TM-p85"/>
    <property type="match status" value="1"/>
</dbReference>
<dbReference type="RefSeq" id="XP_037139735.1">
    <property type="nucleotide sequence ID" value="XM_037283839.1"/>
</dbReference>
<dbReference type="EMBL" id="CP059249">
    <property type="protein sequence ID" value="QLL33061.1"/>
    <property type="molecule type" value="Genomic_DNA"/>
</dbReference>
<dbReference type="AlphaFoldDB" id="A0A7G3ZHS5"/>
<evidence type="ECO:0000256" key="1">
    <source>
        <dbReference type="ARBA" id="ARBA00004477"/>
    </source>
</evidence>
<accession>A0A7G3ZHS5</accession>
<evidence type="ECO:0000313" key="12">
    <source>
        <dbReference type="Proteomes" id="UP000515788"/>
    </source>
</evidence>
<dbReference type="OrthoDB" id="369569at2759"/>
<evidence type="ECO:0000256" key="7">
    <source>
        <dbReference type="ARBA" id="ARBA00023136"/>
    </source>
</evidence>
<proteinExistence type="inferred from homology"/>
<evidence type="ECO:0000256" key="6">
    <source>
        <dbReference type="ARBA" id="ARBA00022989"/>
    </source>
</evidence>
<name>A0A7G3ZHS5_9SACH</name>
<evidence type="ECO:0000256" key="5">
    <source>
        <dbReference type="ARBA" id="ARBA00022824"/>
    </source>
</evidence>
<dbReference type="PANTHER" id="PTHR19315">
    <property type="entry name" value="ER MEMBRANE PROTEIN COMPLEX SUBUNIT 4"/>
    <property type="match status" value="1"/>
</dbReference>
<keyword evidence="6 10" id="KW-1133">Transmembrane helix</keyword>
<evidence type="ECO:0000256" key="2">
    <source>
        <dbReference type="ARBA" id="ARBA00007715"/>
    </source>
</evidence>
<keyword evidence="4 10" id="KW-0812">Transmembrane</keyword>
<dbReference type="KEGG" id="tgb:HG536_0D05820"/>
<dbReference type="GeneID" id="59326228"/>
<gene>
    <name evidence="11" type="ORF">HG536_0D05820</name>
</gene>
<feature type="transmembrane region" description="Helical" evidence="10">
    <location>
        <begin position="101"/>
        <end position="122"/>
    </location>
</feature>
<protein>
    <recommendedName>
        <fullName evidence="3 8">ER membrane protein complex subunit 4</fullName>
    </recommendedName>
</protein>
<dbReference type="GO" id="GO:0005789">
    <property type="term" value="C:endoplasmic reticulum membrane"/>
    <property type="evidence" value="ECO:0007669"/>
    <property type="project" value="UniProtKB-SubCell"/>
</dbReference>
<dbReference type="InterPro" id="IPR009445">
    <property type="entry name" value="TMEM85/Emc4"/>
</dbReference>
<reference evidence="11 12" key="1">
    <citation type="submission" date="2020-06" db="EMBL/GenBank/DDBJ databases">
        <title>The yeast mating-type switching endonuclease HO is a domesticated member of an unorthodox homing genetic element family.</title>
        <authorList>
            <person name="Coughlan A.Y."/>
            <person name="Lombardi L."/>
            <person name="Braun-Galleani S."/>
            <person name="Martos A.R."/>
            <person name="Galeote V."/>
            <person name="Bigey F."/>
            <person name="Dequin S."/>
            <person name="Byrne K.P."/>
            <person name="Wolfe K.H."/>
        </authorList>
    </citation>
    <scope>NUCLEOTIDE SEQUENCE [LARGE SCALE GENOMIC DNA]</scope>
    <source>
        <strain evidence="11 12">CBS764</strain>
    </source>
</reference>
<evidence type="ECO:0000256" key="4">
    <source>
        <dbReference type="ARBA" id="ARBA00022692"/>
    </source>
</evidence>
<dbReference type="Proteomes" id="UP000515788">
    <property type="component" value="Chromosome 4"/>
</dbReference>
<evidence type="ECO:0000256" key="9">
    <source>
        <dbReference type="SAM" id="MobiDB-lite"/>
    </source>
</evidence>
<feature type="transmembrane region" description="Helical" evidence="10">
    <location>
        <begin position="142"/>
        <end position="161"/>
    </location>
</feature>
<evidence type="ECO:0000256" key="10">
    <source>
        <dbReference type="SAM" id="Phobius"/>
    </source>
</evidence>
<comment type="subcellular location">
    <subcellularLocation>
        <location evidence="1">Endoplasmic reticulum membrane</location>
        <topology evidence="1">Multi-pass membrane protein</topology>
    </subcellularLocation>
</comment>
<evidence type="ECO:0000313" key="11">
    <source>
        <dbReference type="EMBL" id="QLL33061.1"/>
    </source>
</evidence>
<sequence length="195" mass="21768">MEQEPGQGNRMEPNPEEWAVNLVDPRYIKGLAVAPANRIPDPPGFKVKGERESTWKPKGQSDSGGKRKDIEALQLQKAWQIALQPAKAIPMNLFMSYMSGTSLQIIPIMTALMLLSGPIKAIFGVRKAFKPVLGNSATESQITAAMAMYIIFQMVLMFIGLRKLNSMGLIPNTRSDWLSWEKRADYNKGIRSFIV</sequence>
<feature type="region of interest" description="Disordered" evidence="9">
    <location>
        <begin position="38"/>
        <end position="67"/>
    </location>
</feature>
<dbReference type="Pfam" id="PF06417">
    <property type="entry name" value="EMC4"/>
    <property type="match status" value="1"/>
</dbReference>
<keyword evidence="12" id="KW-1185">Reference proteome</keyword>
<organism evidence="11 12">
    <name type="scientific">Torulaspora globosa</name>
    <dbReference type="NCBI Taxonomy" id="48254"/>
    <lineage>
        <taxon>Eukaryota</taxon>
        <taxon>Fungi</taxon>
        <taxon>Dikarya</taxon>
        <taxon>Ascomycota</taxon>
        <taxon>Saccharomycotina</taxon>
        <taxon>Saccharomycetes</taxon>
        <taxon>Saccharomycetales</taxon>
        <taxon>Saccharomycetaceae</taxon>
        <taxon>Torulaspora</taxon>
    </lineage>
</organism>
<evidence type="ECO:0000256" key="8">
    <source>
        <dbReference type="PIRNR" id="PIRNR017207"/>
    </source>
</evidence>